<reference evidence="1" key="2">
    <citation type="journal article" date="2024" name="Plant">
        <title>Genomic evolution and insights into agronomic trait innovations of Sesamum species.</title>
        <authorList>
            <person name="Miao H."/>
            <person name="Wang L."/>
            <person name="Qu L."/>
            <person name="Liu H."/>
            <person name="Sun Y."/>
            <person name="Le M."/>
            <person name="Wang Q."/>
            <person name="Wei S."/>
            <person name="Zheng Y."/>
            <person name="Lin W."/>
            <person name="Duan Y."/>
            <person name="Cao H."/>
            <person name="Xiong S."/>
            <person name="Wang X."/>
            <person name="Wei L."/>
            <person name="Li C."/>
            <person name="Ma Q."/>
            <person name="Ju M."/>
            <person name="Zhao R."/>
            <person name="Li G."/>
            <person name="Mu C."/>
            <person name="Tian Q."/>
            <person name="Mei H."/>
            <person name="Zhang T."/>
            <person name="Gao T."/>
            <person name="Zhang H."/>
        </authorList>
    </citation>
    <scope>NUCLEOTIDE SEQUENCE</scope>
    <source>
        <strain evidence="1">KEN1</strain>
    </source>
</reference>
<dbReference type="AlphaFoldDB" id="A0AAW2XNW6"/>
<comment type="caution">
    <text evidence="1">The sequence shown here is derived from an EMBL/GenBank/DDBJ whole genome shotgun (WGS) entry which is preliminary data.</text>
</comment>
<organism evidence="1">
    <name type="scientific">Sesamum latifolium</name>
    <dbReference type="NCBI Taxonomy" id="2727402"/>
    <lineage>
        <taxon>Eukaryota</taxon>
        <taxon>Viridiplantae</taxon>
        <taxon>Streptophyta</taxon>
        <taxon>Embryophyta</taxon>
        <taxon>Tracheophyta</taxon>
        <taxon>Spermatophyta</taxon>
        <taxon>Magnoliopsida</taxon>
        <taxon>eudicotyledons</taxon>
        <taxon>Gunneridae</taxon>
        <taxon>Pentapetalae</taxon>
        <taxon>asterids</taxon>
        <taxon>lamiids</taxon>
        <taxon>Lamiales</taxon>
        <taxon>Pedaliaceae</taxon>
        <taxon>Sesamum</taxon>
    </lineage>
</organism>
<dbReference type="SUPFAM" id="SSF56672">
    <property type="entry name" value="DNA/RNA polymerases"/>
    <property type="match status" value="1"/>
</dbReference>
<protein>
    <submittedName>
        <fullName evidence="1">Uncharacterized protein</fullName>
    </submittedName>
</protein>
<sequence length="123" mass="14547">MVESEQKTFTSIGTAMGRKIEEELVHFLRTNSDVFAWTMHDLIGIDPEVMVHKLNVNLNFRPVRQKKRNFGQERNEIIKEEVEKLLTAGYIRPVQYPDWLANFILVPKPNKKWRMCINFTDLN</sequence>
<dbReference type="PANTHER" id="PTHR24559:SF430">
    <property type="entry name" value="RNA-DIRECTED DNA POLYMERASE"/>
    <property type="match status" value="1"/>
</dbReference>
<dbReference type="InterPro" id="IPR043502">
    <property type="entry name" value="DNA/RNA_pol_sf"/>
</dbReference>
<reference evidence="1" key="1">
    <citation type="submission" date="2020-06" db="EMBL/GenBank/DDBJ databases">
        <authorList>
            <person name="Li T."/>
            <person name="Hu X."/>
            <person name="Zhang T."/>
            <person name="Song X."/>
            <person name="Zhang H."/>
            <person name="Dai N."/>
            <person name="Sheng W."/>
            <person name="Hou X."/>
            <person name="Wei L."/>
        </authorList>
    </citation>
    <scope>NUCLEOTIDE SEQUENCE</scope>
    <source>
        <strain evidence="1">KEN1</strain>
        <tissue evidence="1">Leaf</tissue>
    </source>
</reference>
<gene>
    <name evidence="1" type="ORF">Slati_0913200</name>
</gene>
<accession>A0AAW2XNW6</accession>
<proteinExistence type="predicted"/>
<dbReference type="Gene3D" id="3.10.10.10">
    <property type="entry name" value="HIV Type 1 Reverse Transcriptase, subunit A, domain 1"/>
    <property type="match status" value="1"/>
</dbReference>
<name>A0AAW2XNW6_9LAMI</name>
<evidence type="ECO:0000313" key="1">
    <source>
        <dbReference type="EMBL" id="KAL0455740.1"/>
    </source>
</evidence>
<dbReference type="EMBL" id="JACGWN010000003">
    <property type="protein sequence ID" value="KAL0455740.1"/>
    <property type="molecule type" value="Genomic_DNA"/>
</dbReference>
<dbReference type="InterPro" id="IPR053134">
    <property type="entry name" value="RNA-dir_DNA_polymerase"/>
</dbReference>
<dbReference type="PANTHER" id="PTHR24559">
    <property type="entry name" value="TRANSPOSON TY3-I GAG-POL POLYPROTEIN"/>
    <property type="match status" value="1"/>
</dbReference>